<dbReference type="RefSeq" id="WP_276213655.1">
    <property type="nucleotide sequence ID" value="NZ_CP141948.1"/>
</dbReference>
<dbReference type="EMBL" id="JARJLR010000042">
    <property type="protein sequence ID" value="MDF3840483.1"/>
    <property type="molecule type" value="Genomic_DNA"/>
</dbReference>
<name>A0AAW6P1X9_9PSED</name>
<evidence type="ECO:0000313" key="2">
    <source>
        <dbReference type="EMBL" id="MDF3840483.1"/>
    </source>
</evidence>
<organism evidence="2 3">
    <name type="scientific">Pseudomonas citronellolis</name>
    <dbReference type="NCBI Taxonomy" id="53408"/>
    <lineage>
        <taxon>Bacteria</taxon>
        <taxon>Pseudomonadati</taxon>
        <taxon>Pseudomonadota</taxon>
        <taxon>Gammaproteobacteria</taxon>
        <taxon>Pseudomonadales</taxon>
        <taxon>Pseudomonadaceae</taxon>
        <taxon>Pseudomonas</taxon>
    </lineage>
</organism>
<evidence type="ECO:0000313" key="3">
    <source>
        <dbReference type="Proteomes" id="UP001220662"/>
    </source>
</evidence>
<reference evidence="2" key="1">
    <citation type="submission" date="2023-03" db="EMBL/GenBank/DDBJ databases">
        <title>Draft assemblies of triclosan tolerant bacteria isolated from returned activated sludge.</title>
        <authorList>
            <person name="Van Hamelsveld S."/>
        </authorList>
    </citation>
    <scope>NUCLEOTIDE SEQUENCE</scope>
    <source>
        <strain evidence="2">GW210015_S63</strain>
    </source>
</reference>
<proteinExistence type="predicted"/>
<feature type="domain" description="DUF7210" evidence="1">
    <location>
        <begin position="18"/>
        <end position="48"/>
    </location>
</feature>
<dbReference type="Proteomes" id="UP001220662">
    <property type="component" value="Unassembled WGS sequence"/>
</dbReference>
<evidence type="ECO:0000259" key="1">
    <source>
        <dbReference type="Pfam" id="PF23843"/>
    </source>
</evidence>
<accession>A0AAW6P1X9</accession>
<dbReference type="InterPro" id="IPR055634">
    <property type="entry name" value="DUF7210"/>
</dbReference>
<comment type="caution">
    <text evidence="2">The sequence shown here is derived from an EMBL/GenBank/DDBJ whole genome shotgun (WGS) entry which is preliminary data.</text>
</comment>
<gene>
    <name evidence="2" type="ORF">P3W55_02030</name>
</gene>
<dbReference type="Pfam" id="PF23843">
    <property type="entry name" value="DUF7210"/>
    <property type="match status" value="1"/>
</dbReference>
<dbReference type="AlphaFoldDB" id="A0AAW6P1X9"/>
<protein>
    <recommendedName>
        <fullName evidence="1">DUF7210 domain-containing protein</fullName>
    </recommendedName>
</protein>
<sequence length="63" mass="6579">MKTNQAPVSGETVPAGVKVKITSANGHRHAGTKHPQGTVITVTEGDAKLIVDTFKVGERVKGE</sequence>